<reference evidence="3" key="1">
    <citation type="submission" date="2017-05" db="EMBL/GenBank/DDBJ databases">
        <title>Draft genome sequence of Geobacter pelophilus, a iron(III)-reducing bacteria.</title>
        <authorList>
            <person name="Aoyagi T."/>
            <person name="Koike H."/>
            <person name="Morita T."/>
            <person name="Sato Y."/>
            <person name="Habe H."/>
            <person name="Hori T."/>
        </authorList>
    </citation>
    <scope>NUCLEOTIDE SEQUENCE [LARGE SCALE GENOMIC DNA]</scope>
    <source>
        <strain evidence="3">Drf2</strain>
    </source>
</reference>
<evidence type="ECO:0000313" key="2">
    <source>
        <dbReference type="EMBL" id="GAW66671.1"/>
    </source>
</evidence>
<keyword evidence="1" id="KW-0732">Signal</keyword>
<dbReference type="Proteomes" id="UP000194153">
    <property type="component" value="Unassembled WGS sequence"/>
</dbReference>
<sequence length="137" mass="14116">MEIIMKKIIAASLLALSFSSSAFAAGTVLATNTPSKEGAQIFGGTTADEAARADINPLVKLSTGVIGVVNFAAEASNANQSISYAVFAKHTKGSKIFGTSNDSTNVYWKAETPGALTNANLPTETTNSGFGTGWTSY</sequence>
<feature type="signal peptide" evidence="1">
    <location>
        <begin position="1"/>
        <end position="24"/>
    </location>
</feature>
<proteinExistence type="predicted"/>
<protein>
    <submittedName>
        <fullName evidence="2">Uncharacterized protein</fullName>
    </submittedName>
</protein>
<organism evidence="2 3">
    <name type="scientific">Geoanaerobacter pelophilus</name>
    <dbReference type="NCBI Taxonomy" id="60036"/>
    <lineage>
        <taxon>Bacteria</taxon>
        <taxon>Pseudomonadati</taxon>
        <taxon>Thermodesulfobacteriota</taxon>
        <taxon>Desulfuromonadia</taxon>
        <taxon>Geobacterales</taxon>
        <taxon>Geobacteraceae</taxon>
        <taxon>Geoanaerobacter</taxon>
    </lineage>
</organism>
<keyword evidence="3" id="KW-1185">Reference proteome</keyword>
<comment type="caution">
    <text evidence="2">The sequence shown here is derived from an EMBL/GenBank/DDBJ whole genome shotgun (WGS) entry which is preliminary data.</text>
</comment>
<feature type="chain" id="PRO_5047478079" evidence="1">
    <location>
        <begin position="25"/>
        <end position="137"/>
    </location>
</feature>
<dbReference type="EMBL" id="BDQG01000001">
    <property type="protein sequence ID" value="GAW66671.1"/>
    <property type="molecule type" value="Genomic_DNA"/>
</dbReference>
<evidence type="ECO:0000313" key="3">
    <source>
        <dbReference type="Proteomes" id="UP000194153"/>
    </source>
</evidence>
<gene>
    <name evidence="2" type="ORF">GPEL0_01r2132</name>
</gene>
<name>A0ABQ0MHW2_9BACT</name>
<evidence type="ECO:0000256" key="1">
    <source>
        <dbReference type="SAM" id="SignalP"/>
    </source>
</evidence>
<accession>A0ABQ0MHW2</accession>